<accession>A0A1I4WRS9</accession>
<evidence type="ECO:0000259" key="1">
    <source>
        <dbReference type="Pfam" id="PF13701"/>
    </source>
</evidence>
<gene>
    <name evidence="2" type="ORF">SAMN05421863_111710</name>
</gene>
<dbReference type="InterPro" id="IPR025668">
    <property type="entry name" value="Tnp_DDE_dom"/>
</dbReference>
<dbReference type="AlphaFoldDB" id="A0A1I4WRS9"/>
<name>A0A1I4WRS9_9PROT</name>
<reference evidence="3" key="1">
    <citation type="submission" date="2016-10" db="EMBL/GenBank/DDBJ databases">
        <authorList>
            <person name="Varghese N."/>
            <person name="Submissions S."/>
        </authorList>
    </citation>
    <scope>NUCLEOTIDE SEQUENCE [LARGE SCALE GENOMIC DNA]</scope>
    <source>
        <strain evidence="3">Nm44</strain>
    </source>
</reference>
<dbReference type="Proteomes" id="UP000183287">
    <property type="component" value="Unassembled WGS sequence"/>
</dbReference>
<proteinExistence type="predicted"/>
<organism evidence="2 3">
    <name type="scientific">Nitrosomonas communis</name>
    <dbReference type="NCBI Taxonomy" id="44574"/>
    <lineage>
        <taxon>Bacteria</taxon>
        <taxon>Pseudomonadati</taxon>
        <taxon>Pseudomonadota</taxon>
        <taxon>Betaproteobacteria</taxon>
        <taxon>Nitrosomonadales</taxon>
        <taxon>Nitrosomonadaceae</taxon>
        <taxon>Nitrosomonas</taxon>
    </lineage>
</organism>
<dbReference type="Pfam" id="PF13701">
    <property type="entry name" value="DDE_Tnp_1_4"/>
    <property type="match status" value="1"/>
</dbReference>
<protein>
    <submittedName>
        <fullName evidence="2">Transposase DDE domain group 1</fullName>
    </submittedName>
</protein>
<dbReference type="EMBL" id="FOUB01000117">
    <property type="protein sequence ID" value="SFN16147.1"/>
    <property type="molecule type" value="Genomic_DNA"/>
</dbReference>
<evidence type="ECO:0000313" key="2">
    <source>
        <dbReference type="EMBL" id="SFN16147.1"/>
    </source>
</evidence>
<evidence type="ECO:0000313" key="3">
    <source>
        <dbReference type="Proteomes" id="UP000183287"/>
    </source>
</evidence>
<sequence length="144" mass="16209">MTKCTQESFNFPEVKKRTVEVNFQGGDITSDDGVMLLRQADKRIGLSKAVAQALEDNRRQASCKHDILTLLRQRIYGVACGYEDLNDHQKLRHDLAIQSAVEREEVLASCSTLCRWENRANRQNGLACSSSNDRAVYGFIQTAT</sequence>
<keyword evidence="3" id="KW-1185">Reference proteome</keyword>
<feature type="domain" description="Transposase DDE" evidence="1">
    <location>
        <begin position="12"/>
        <end position="129"/>
    </location>
</feature>